<dbReference type="Pfam" id="PF02472">
    <property type="entry name" value="ExbD"/>
    <property type="match status" value="1"/>
</dbReference>
<reference evidence="9 10" key="1">
    <citation type="submission" date="2014-06" db="EMBL/GenBank/DDBJ databases">
        <title>Draft genome sequence of iron oxidizing acidophile Leptospirillum ferriphilum DSM14647.</title>
        <authorList>
            <person name="Cardenas J.P."/>
            <person name="Lazcano M."/>
            <person name="Ossandon F.J."/>
            <person name="Corbett M."/>
            <person name="Holmes D.S."/>
            <person name="Watkin E."/>
        </authorList>
    </citation>
    <scope>NUCLEOTIDE SEQUENCE [LARGE SCALE GENOMIC DNA]</scope>
    <source>
        <strain evidence="9 10">DSM 14647</strain>
    </source>
</reference>
<evidence type="ECO:0000256" key="3">
    <source>
        <dbReference type="ARBA" id="ARBA00022475"/>
    </source>
</evidence>
<evidence type="ECO:0000256" key="7">
    <source>
        <dbReference type="RuleBase" id="RU003879"/>
    </source>
</evidence>
<dbReference type="PANTHER" id="PTHR30558">
    <property type="entry name" value="EXBD MEMBRANE COMPONENT OF PMF-DRIVEN MACROMOLECULE IMPORT SYSTEM"/>
    <property type="match status" value="1"/>
</dbReference>
<evidence type="ECO:0000256" key="1">
    <source>
        <dbReference type="ARBA" id="ARBA00004162"/>
    </source>
</evidence>
<keyword evidence="7" id="KW-0653">Protein transport</keyword>
<keyword evidence="4 7" id="KW-0812">Transmembrane</keyword>
<keyword evidence="3" id="KW-1003">Cell membrane</keyword>
<keyword evidence="6 8" id="KW-0472">Membrane</keyword>
<evidence type="ECO:0000256" key="4">
    <source>
        <dbReference type="ARBA" id="ARBA00022692"/>
    </source>
</evidence>
<dbReference type="InterPro" id="IPR003400">
    <property type="entry name" value="ExbD"/>
</dbReference>
<dbReference type="GO" id="GO:0015031">
    <property type="term" value="P:protein transport"/>
    <property type="evidence" value="ECO:0007669"/>
    <property type="project" value="UniProtKB-KW"/>
</dbReference>
<comment type="similarity">
    <text evidence="2 7">Belongs to the ExbD/TolR family.</text>
</comment>
<evidence type="ECO:0000256" key="6">
    <source>
        <dbReference type="ARBA" id="ARBA00023136"/>
    </source>
</evidence>
<evidence type="ECO:0000256" key="8">
    <source>
        <dbReference type="SAM" id="Phobius"/>
    </source>
</evidence>
<evidence type="ECO:0000313" key="9">
    <source>
        <dbReference type="EMBL" id="KGA93659.1"/>
    </source>
</evidence>
<dbReference type="GO" id="GO:0022857">
    <property type="term" value="F:transmembrane transporter activity"/>
    <property type="evidence" value="ECO:0007669"/>
    <property type="project" value="InterPro"/>
</dbReference>
<sequence length="148" mass="16712">MEGLKDGHMKLSPKSSRHDMLSEINMVPFIDVVLVLLIIFMLATPLLYRGLKINLPKTATNSLKKPIPKVVVSINHKGTVYVGGHKVDWQDLRPMLSAYYKKDKRVVVYLKADRKVDYGVVVHLMDIVKQAGIDRLGMITMPTPQTTE</sequence>
<accession>A0A094X518</accession>
<dbReference type="PATRIC" id="fig|178606.4.peg.1367"/>
<dbReference type="AlphaFoldDB" id="A0A094X518"/>
<evidence type="ECO:0000313" key="10">
    <source>
        <dbReference type="Proteomes" id="UP000029452"/>
    </source>
</evidence>
<feature type="transmembrane region" description="Helical" evidence="8">
    <location>
        <begin position="26"/>
        <end position="48"/>
    </location>
</feature>
<dbReference type="GO" id="GO:0005886">
    <property type="term" value="C:plasma membrane"/>
    <property type="evidence" value="ECO:0007669"/>
    <property type="project" value="UniProtKB-SubCell"/>
</dbReference>
<keyword evidence="7" id="KW-0813">Transport</keyword>
<organism evidence="9 10">
    <name type="scientific">Leptospirillum ferriphilum</name>
    <dbReference type="NCBI Taxonomy" id="178606"/>
    <lineage>
        <taxon>Bacteria</taxon>
        <taxon>Pseudomonadati</taxon>
        <taxon>Nitrospirota</taxon>
        <taxon>Nitrospiria</taxon>
        <taxon>Nitrospirales</taxon>
        <taxon>Nitrospiraceae</taxon>
        <taxon>Leptospirillum</taxon>
    </lineage>
</organism>
<comment type="subcellular location">
    <subcellularLocation>
        <location evidence="1">Cell membrane</location>
        <topology evidence="1">Single-pass membrane protein</topology>
    </subcellularLocation>
    <subcellularLocation>
        <location evidence="7">Cell membrane</location>
        <topology evidence="7">Single-pass type II membrane protein</topology>
    </subcellularLocation>
</comment>
<name>A0A094X518_9BACT</name>
<dbReference type="Gene3D" id="3.30.420.270">
    <property type="match status" value="1"/>
</dbReference>
<comment type="caution">
    <text evidence="9">The sequence shown here is derived from an EMBL/GenBank/DDBJ whole genome shotgun (WGS) entry which is preliminary data.</text>
</comment>
<evidence type="ECO:0000256" key="5">
    <source>
        <dbReference type="ARBA" id="ARBA00022989"/>
    </source>
</evidence>
<protein>
    <submittedName>
        <fullName evidence="9">Biopolymer transport protein ExbD/TolR</fullName>
    </submittedName>
</protein>
<evidence type="ECO:0000256" key="2">
    <source>
        <dbReference type="ARBA" id="ARBA00005811"/>
    </source>
</evidence>
<gene>
    <name evidence="9" type="ORF">LptCag_1369</name>
</gene>
<dbReference type="EMBL" id="JPGK01000005">
    <property type="protein sequence ID" value="KGA93659.1"/>
    <property type="molecule type" value="Genomic_DNA"/>
</dbReference>
<proteinExistence type="inferred from homology"/>
<dbReference type="Proteomes" id="UP000029452">
    <property type="component" value="Unassembled WGS sequence"/>
</dbReference>
<keyword evidence="5 8" id="KW-1133">Transmembrane helix</keyword>